<evidence type="ECO:0000313" key="2">
    <source>
        <dbReference type="EMBL" id="CDF04406.1"/>
    </source>
</evidence>
<dbReference type="AlphaFoldDB" id="R7MVM8"/>
<sequence length="259" mass="29294">MVMNFRPYLSAIFQRSGVRIIVPSSAMISQHRPTCLSPARRMRSTVASVWPLRVRTPPRLAMSGKLWPGRRKSSGRADSSTHLRAVRARSTAEMPVVVSTWSMETVKAVSWLSVFSLTIWGRPSLWAYSMLIGMQIRPLPWLAMKFMFSVVQYWAAQMKSPSFSRSGSSVTMMIWPACNSSSASSMVLNLRFSVVKIKTSLKSVYQFYEWYQKSPGQWHRALTCKERQAASAARHIFFHPDYTVGFGIAPNHEPVAPTP</sequence>
<reference evidence="2" key="1">
    <citation type="submission" date="2012-11" db="EMBL/GenBank/DDBJ databases">
        <title>Dependencies among metagenomic species, viruses, plasmids and units of genetic variation.</title>
        <authorList>
            <person name="Nielsen H.B."/>
            <person name="Almeida M."/>
            <person name="Juncker A.S."/>
            <person name="Rasmussen S."/>
            <person name="Li J."/>
            <person name="Sunagawa S."/>
            <person name="Plichta D."/>
            <person name="Gautier L."/>
            <person name="Le Chatelier E."/>
            <person name="Peletier E."/>
            <person name="Bonde I."/>
            <person name="Nielsen T."/>
            <person name="Manichanh C."/>
            <person name="Arumugam M."/>
            <person name="Batto J."/>
            <person name="Santos M.B.Q.D."/>
            <person name="Blom N."/>
            <person name="Borruel N."/>
            <person name="Burgdorf K.S."/>
            <person name="Boumezbeur F."/>
            <person name="Casellas F."/>
            <person name="Dore J."/>
            <person name="Guarner F."/>
            <person name="Hansen T."/>
            <person name="Hildebrand F."/>
            <person name="Kaas R.S."/>
            <person name="Kennedy S."/>
            <person name="Kristiansen K."/>
            <person name="Kultima J.R."/>
            <person name="Leonard P."/>
            <person name="Levenez F."/>
            <person name="Lund O."/>
            <person name="Moumen B."/>
            <person name="Le Paslier D."/>
            <person name="Pons N."/>
            <person name="Pedersen O."/>
            <person name="Prifti E."/>
            <person name="Qin J."/>
            <person name="Raes J."/>
            <person name="Tap J."/>
            <person name="Tims S."/>
            <person name="Ussery D.W."/>
            <person name="Yamada T."/>
            <person name="MetaHit consortium"/>
            <person name="Renault P."/>
            <person name="Sicheritz-Ponten T."/>
            <person name="Bork P."/>
            <person name="Wang J."/>
            <person name="Brunak S."/>
            <person name="Ehrlich S.D."/>
        </authorList>
    </citation>
    <scope>NUCLEOTIDE SEQUENCE [LARGE SCALE GENOMIC DNA]</scope>
</reference>
<name>R7MVM8_MEGEL</name>
<evidence type="ECO:0000256" key="1">
    <source>
        <dbReference type="SAM" id="MobiDB-lite"/>
    </source>
</evidence>
<comment type="caution">
    <text evidence="2">The sequence shown here is derived from an EMBL/GenBank/DDBJ whole genome shotgun (WGS) entry which is preliminary data.</text>
</comment>
<proteinExistence type="predicted"/>
<accession>R7MVM8</accession>
<dbReference type="EMBL" id="CBKE010000072">
    <property type="protein sequence ID" value="CDF04406.1"/>
    <property type="molecule type" value="Genomic_DNA"/>
</dbReference>
<dbReference type="Proteomes" id="UP000017908">
    <property type="component" value="Unassembled WGS sequence"/>
</dbReference>
<protein>
    <submittedName>
        <fullName evidence="2">Terminase small subunit family protein</fullName>
    </submittedName>
</protein>
<evidence type="ECO:0000313" key="3">
    <source>
        <dbReference type="Proteomes" id="UP000017908"/>
    </source>
</evidence>
<organism evidence="2 3">
    <name type="scientific">Megasphaera elsdenii CAG:570</name>
    <dbReference type="NCBI Taxonomy" id="1263087"/>
    <lineage>
        <taxon>Bacteria</taxon>
        <taxon>Bacillati</taxon>
        <taxon>Bacillota</taxon>
        <taxon>Negativicutes</taxon>
        <taxon>Veillonellales</taxon>
        <taxon>Veillonellaceae</taxon>
        <taxon>Megasphaera</taxon>
    </lineage>
</organism>
<feature type="region of interest" description="Disordered" evidence="1">
    <location>
        <begin position="65"/>
        <end position="86"/>
    </location>
</feature>
<gene>
    <name evidence="2" type="ORF">BN715_00766</name>
</gene>